<dbReference type="Proteomes" id="UP001152795">
    <property type="component" value="Unassembled WGS sequence"/>
</dbReference>
<evidence type="ECO:0000313" key="1">
    <source>
        <dbReference type="EMBL" id="CAB4046333.1"/>
    </source>
</evidence>
<protein>
    <submittedName>
        <fullName evidence="1">Uncharacterized protein</fullName>
    </submittedName>
</protein>
<comment type="caution">
    <text evidence="1">The sequence shown here is derived from an EMBL/GenBank/DDBJ whole genome shotgun (WGS) entry which is preliminary data.</text>
</comment>
<reference evidence="1" key="1">
    <citation type="submission" date="2020-04" db="EMBL/GenBank/DDBJ databases">
        <authorList>
            <person name="Alioto T."/>
            <person name="Alioto T."/>
            <person name="Gomez Garrido J."/>
        </authorList>
    </citation>
    <scope>NUCLEOTIDE SEQUENCE</scope>
    <source>
        <strain evidence="1">A484AB</strain>
    </source>
</reference>
<dbReference type="InterPro" id="IPR018289">
    <property type="entry name" value="MULE_transposase_dom"/>
</dbReference>
<evidence type="ECO:0000313" key="2">
    <source>
        <dbReference type="Proteomes" id="UP001152795"/>
    </source>
</evidence>
<feature type="non-terminal residue" evidence="1">
    <location>
        <position position="146"/>
    </location>
</feature>
<gene>
    <name evidence="1" type="ORF">PACLA_8A022622</name>
</gene>
<feature type="non-terminal residue" evidence="1">
    <location>
        <position position="1"/>
    </location>
</feature>
<dbReference type="Pfam" id="PF10551">
    <property type="entry name" value="MULE"/>
    <property type="match status" value="1"/>
</dbReference>
<organism evidence="1 2">
    <name type="scientific">Paramuricea clavata</name>
    <name type="common">Red gorgonian</name>
    <name type="synonym">Violescent sea-whip</name>
    <dbReference type="NCBI Taxonomy" id="317549"/>
    <lineage>
        <taxon>Eukaryota</taxon>
        <taxon>Metazoa</taxon>
        <taxon>Cnidaria</taxon>
        <taxon>Anthozoa</taxon>
        <taxon>Octocorallia</taxon>
        <taxon>Malacalcyonacea</taxon>
        <taxon>Plexauridae</taxon>
        <taxon>Paramuricea</taxon>
    </lineage>
</organism>
<dbReference type="OrthoDB" id="10051448at2759"/>
<proteinExistence type="predicted"/>
<keyword evidence="2" id="KW-1185">Reference proteome</keyword>
<sequence length="146" mass="17268">LLERSQDCWSDGTFKTCPRPFAQLYSIHIRVYDINRPVVFALLHDKSRRTYQRLLHRLLQRCPNWNPRTWMGDFEQAAIQAVMTVFPQVTWTDCLFHLTQSMWRNAQSFGLTRNFDRDGEMSLWMRTLPALAMVPEEDVIGAFETL</sequence>
<dbReference type="EMBL" id="CACRXK020050294">
    <property type="protein sequence ID" value="CAB4046333.1"/>
    <property type="molecule type" value="Genomic_DNA"/>
</dbReference>
<name>A0A6S7LW03_PARCT</name>
<dbReference type="AlphaFoldDB" id="A0A6S7LW03"/>
<accession>A0A6S7LW03</accession>